<proteinExistence type="predicted"/>
<gene>
    <name evidence="2" type="primary">LOC115626903</name>
</gene>
<dbReference type="OrthoDB" id="7866749at2759"/>
<dbReference type="AlphaFoldDB" id="A0A6J2TT02"/>
<evidence type="ECO:0000313" key="1">
    <source>
        <dbReference type="Proteomes" id="UP000504634"/>
    </source>
</evidence>
<dbReference type="GeneID" id="115626903"/>
<reference evidence="2" key="1">
    <citation type="submission" date="2025-08" db="UniProtKB">
        <authorList>
            <consortium name="RefSeq"/>
        </authorList>
    </citation>
    <scope>IDENTIFICATION</scope>
    <source>
        <strain evidence="2">11010-0011.00</strain>
        <tissue evidence="2">Whole body</tissue>
    </source>
</reference>
<dbReference type="Pfam" id="PF15960">
    <property type="entry name" value="DUF4763"/>
    <property type="match status" value="1"/>
</dbReference>
<dbReference type="InterPro" id="IPR031883">
    <property type="entry name" value="DUF4763"/>
</dbReference>
<protein>
    <submittedName>
        <fullName evidence="2">Uncharacterized protein LOC115626903</fullName>
    </submittedName>
</protein>
<accession>A0A6J2TT02</accession>
<keyword evidence="1" id="KW-1185">Reference proteome</keyword>
<sequence length="374" mass="44406">MEDSNKSLQILVSKNDSGSVTKPLASIMKSTTYEYVQPPEATTTRVFVPYHDPTQEVVDKLPDCGKLSLDRIELFPRTLRCRKIEIFDFEEEVSFTGEEEEEMEATFTTEDATSDGAHQLQLLNDLDCLLRRIGLMQMAIKERKKQEECELYKAELMRSENPCRHKKSEDLEEQSDIVCPEPQLPPLSCEEQMEIRDLEHDHHTLQCYIDEMVCRYKLIRCLVRKLQALLCLNNQQLRRMAKLSKEYLMWSKLVEKEKDVCTERYKYLTDTKIGAAEVEEIMFNNLKSQHERLKEYLHERELMYEMNEFHEEIDEMTQYCHDLHRDMEDRFDVMERQVTRAIKMEEIRERAMTIRAIDTDSLTPLFEVEDSENR</sequence>
<evidence type="ECO:0000313" key="2">
    <source>
        <dbReference type="RefSeq" id="XP_030378273.1"/>
    </source>
</evidence>
<organism evidence="1 2">
    <name type="scientific">Drosophila lebanonensis</name>
    <name type="common">Fruit fly</name>
    <name type="synonym">Scaptodrosophila lebanonensis</name>
    <dbReference type="NCBI Taxonomy" id="7225"/>
    <lineage>
        <taxon>Eukaryota</taxon>
        <taxon>Metazoa</taxon>
        <taxon>Ecdysozoa</taxon>
        <taxon>Arthropoda</taxon>
        <taxon>Hexapoda</taxon>
        <taxon>Insecta</taxon>
        <taxon>Pterygota</taxon>
        <taxon>Neoptera</taxon>
        <taxon>Endopterygota</taxon>
        <taxon>Diptera</taxon>
        <taxon>Brachycera</taxon>
        <taxon>Muscomorpha</taxon>
        <taxon>Ephydroidea</taxon>
        <taxon>Drosophilidae</taxon>
        <taxon>Scaptodrosophila</taxon>
    </lineage>
</organism>
<dbReference type="Proteomes" id="UP000504634">
    <property type="component" value="Unplaced"/>
</dbReference>
<dbReference type="RefSeq" id="XP_030378273.1">
    <property type="nucleotide sequence ID" value="XM_030522413.1"/>
</dbReference>
<name>A0A6J2TT02_DROLE</name>